<keyword evidence="5 7" id="KW-0949">S-adenosyl-L-methionine</keyword>
<organism evidence="8 9">
    <name type="scientific">Facklamia lactis</name>
    <dbReference type="NCBI Taxonomy" id="2749967"/>
    <lineage>
        <taxon>Bacteria</taxon>
        <taxon>Bacillati</taxon>
        <taxon>Bacillota</taxon>
        <taxon>Bacilli</taxon>
        <taxon>Lactobacillales</taxon>
        <taxon>Aerococcaceae</taxon>
        <taxon>Facklamia</taxon>
    </lineage>
</organism>
<dbReference type="InterPro" id="IPR003358">
    <property type="entry name" value="tRNA_(Gua-N-7)_MeTrfase_Trmb"/>
</dbReference>
<dbReference type="NCBIfam" id="TIGR00091">
    <property type="entry name" value="tRNA (guanosine(46)-N7)-methyltransferase TrmB"/>
    <property type="match status" value="1"/>
</dbReference>
<feature type="binding site" evidence="7">
    <location>
        <position position="44"/>
    </location>
    <ligand>
        <name>S-adenosyl-L-methionine</name>
        <dbReference type="ChEBI" id="CHEBI:59789"/>
    </ligand>
</feature>
<evidence type="ECO:0000256" key="6">
    <source>
        <dbReference type="ARBA" id="ARBA00022694"/>
    </source>
</evidence>
<keyword evidence="6 7" id="KW-0819">tRNA processing</keyword>
<dbReference type="PROSITE" id="PS51625">
    <property type="entry name" value="SAM_MT_TRMB"/>
    <property type="match status" value="1"/>
</dbReference>
<accession>A0ABS0LRH1</accession>
<dbReference type="InterPro" id="IPR029063">
    <property type="entry name" value="SAM-dependent_MTases_sf"/>
</dbReference>
<keyword evidence="4 7" id="KW-0808">Transferase</keyword>
<dbReference type="EC" id="2.1.1.33" evidence="7"/>
<feature type="binding site" evidence="7">
    <location>
        <position position="69"/>
    </location>
    <ligand>
        <name>S-adenosyl-L-methionine</name>
        <dbReference type="ChEBI" id="CHEBI:59789"/>
    </ligand>
</feature>
<feature type="binding site" evidence="7">
    <location>
        <position position="118"/>
    </location>
    <ligand>
        <name>S-adenosyl-L-methionine</name>
        <dbReference type="ChEBI" id="CHEBI:59789"/>
    </ligand>
</feature>
<dbReference type="NCBIfam" id="NF001080">
    <property type="entry name" value="PRK00121.2-2"/>
    <property type="match status" value="1"/>
</dbReference>
<comment type="caution">
    <text evidence="8">The sequence shown here is derived from an EMBL/GenBank/DDBJ whole genome shotgun (WGS) entry which is preliminary data.</text>
</comment>
<sequence length="218" mass="25604">MRLRNKPWAPDKLASYPQYISNNPQELKGKWQTRFEKKQDIFIEIGSGKGQFIVGMAEKYPDFNFIAIELQTSVIVSILEKQIDKKLPNLQLINGHGGDLLDFFAPGEISRIYLNFSDPWPKTRHTKRRLTSPDFLELYRNILPDDGEIHFKTDNMGLFEYSLASLSQFGYVFRQVWLDLHQSNFTDNIETEYEQKFSAKGQTIYRLEAYWPNNKTQH</sequence>
<evidence type="ECO:0000313" key="8">
    <source>
        <dbReference type="EMBL" id="MBG9986765.1"/>
    </source>
</evidence>
<comment type="caution">
    <text evidence="7">Lacks conserved residue(s) required for the propagation of feature annotation.</text>
</comment>
<feature type="binding site" evidence="7">
    <location>
        <position position="122"/>
    </location>
    <ligand>
        <name>substrate</name>
    </ligand>
</feature>
<evidence type="ECO:0000256" key="4">
    <source>
        <dbReference type="ARBA" id="ARBA00022679"/>
    </source>
</evidence>
<evidence type="ECO:0000256" key="2">
    <source>
        <dbReference type="ARBA" id="ARBA00003015"/>
    </source>
</evidence>
<name>A0ABS0LRH1_9LACT</name>
<feature type="binding site" evidence="7">
    <location>
        <begin position="191"/>
        <end position="194"/>
    </location>
    <ligand>
        <name>substrate</name>
    </ligand>
</feature>
<protein>
    <recommendedName>
        <fullName evidence="7">tRNA (guanine-N(7)-)-methyltransferase</fullName>
        <ecNumber evidence="7">2.1.1.33</ecNumber>
    </recommendedName>
    <alternativeName>
        <fullName evidence="7">tRNA (guanine(46)-N(7))-methyltransferase</fullName>
    </alternativeName>
    <alternativeName>
        <fullName evidence="7">tRNA(m7G46)-methyltransferase</fullName>
    </alternativeName>
</protein>
<comment type="catalytic activity">
    <reaction evidence="1 7">
        <text>guanosine(46) in tRNA + S-adenosyl-L-methionine = N(7)-methylguanosine(46) in tRNA + S-adenosyl-L-homocysteine</text>
        <dbReference type="Rhea" id="RHEA:42708"/>
        <dbReference type="Rhea" id="RHEA-COMP:10188"/>
        <dbReference type="Rhea" id="RHEA-COMP:10189"/>
        <dbReference type="ChEBI" id="CHEBI:57856"/>
        <dbReference type="ChEBI" id="CHEBI:59789"/>
        <dbReference type="ChEBI" id="CHEBI:74269"/>
        <dbReference type="ChEBI" id="CHEBI:74480"/>
        <dbReference type="EC" id="2.1.1.33"/>
    </reaction>
</comment>
<comment type="similarity">
    <text evidence="7">Belongs to the class I-like SAM-binding methyltransferase superfamily. TrmB family.</text>
</comment>
<reference evidence="8 9" key="1">
    <citation type="submission" date="2020-07" db="EMBL/GenBank/DDBJ databases">
        <title>Facklamia lactis sp. nov., isolated from raw milk.</title>
        <authorList>
            <person name="Doll E.V."/>
            <person name="Huptas C."/>
            <person name="Staib L."/>
            <person name="Wenning M."/>
            <person name="Scherer S."/>
        </authorList>
    </citation>
    <scope>NUCLEOTIDE SEQUENCE [LARGE SCALE GENOMIC DNA]</scope>
    <source>
        <strain evidence="8 9">DSM 111018</strain>
    </source>
</reference>
<dbReference type="PANTHER" id="PTHR23417">
    <property type="entry name" value="3-DEOXY-D-MANNO-OCTULOSONIC-ACID TRANSFERASE/TRNA GUANINE-N 7 - -METHYLTRANSFERASE"/>
    <property type="match status" value="1"/>
</dbReference>
<dbReference type="InterPro" id="IPR055361">
    <property type="entry name" value="tRNA_methyltr_TrmB_bact"/>
</dbReference>
<evidence type="ECO:0000256" key="1">
    <source>
        <dbReference type="ARBA" id="ARBA00000142"/>
    </source>
</evidence>
<dbReference type="RefSeq" id="WP_197115678.1">
    <property type="nucleotide sequence ID" value="NZ_JACBXQ010000004.1"/>
</dbReference>
<comment type="function">
    <text evidence="2 7">Catalyzes the formation of N(7)-methylguanine at position 46 (m7G46) in tRNA.</text>
</comment>
<dbReference type="Pfam" id="PF02390">
    <property type="entry name" value="Methyltransf_4"/>
    <property type="match status" value="1"/>
</dbReference>
<feature type="binding site" evidence="7">
    <location>
        <position position="154"/>
    </location>
    <ligand>
        <name>substrate</name>
    </ligand>
</feature>
<dbReference type="Gene3D" id="3.40.50.150">
    <property type="entry name" value="Vaccinia Virus protein VP39"/>
    <property type="match status" value="1"/>
</dbReference>
<dbReference type="SUPFAM" id="SSF53335">
    <property type="entry name" value="S-adenosyl-L-methionine-dependent methyltransferases"/>
    <property type="match status" value="1"/>
</dbReference>
<dbReference type="GO" id="GO:0008176">
    <property type="term" value="F:tRNA (guanine(46)-N7)-methyltransferase activity"/>
    <property type="evidence" value="ECO:0007669"/>
    <property type="project" value="UniProtKB-EC"/>
</dbReference>
<dbReference type="PANTHER" id="PTHR23417:SF14">
    <property type="entry name" value="PENTACOTRIPEPTIDE-REPEAT REGION OF PRORP DOMAIN-CONTAINING PROTEIN"/>
    <property type="match status" value="1"/>
</dbReference>
<dbReference type="EMBL" id="JACBXQ010000004">
    <property type="protein sequence ID" value="MBG9986765.1"/>
    <property type="molecule type" value="Genomic_DNA"/>
</dbReference>
<evidence type="ECO:0000256" key="7">
    <source>
        <dbReference type="HAMAP-Rule" id="MF_01057"/>
    </source>
</evidence>
<evidence type="ECO:0000256" key="3">
    <source>
        <dbReference type="ARBA" id="ARBA00022603"/>
    </source>
</evidence>
<comment type="pathway">
    <text evidence="7">tRNA modification; N(7)-methylguanine-tRNA biosynthesis.</text>
</comment>
<keyword evidence="9" id="KW-1185">Reference proteome</keyword>
<gene>
    <name evidence="7 8" type="primary">trmB</name>
    <name evidence="8" type="ORF">HZY91_07625</name>
</gene>
<evidence type="ECO:0000256" key="5">
    <source>
        <dbReference type="ARBA" id="ARBA00022691"/>
    </source>
</evidence>
<dbReference type="HAMAP" id="MF_01057">
    <property type="entry name" value="tRNA_methyltr_TrmB"/>
    <property type="match status" value="1"/>
</dbReference>
<dbReference type="Proteomes" id="UP000721415">
    <property type="component" value="Unassembled WGS sequence"/>
</dbReference>
<keyword evidence="3 7" id="KW-0489">Methyltransferase</keyword>
<dbReference type="CDD" id="cd02440">
    <property type="entry name" value="AdoMet_MTases"/>
    <property type="match status" value="1"/>
</dbReference>
<evidence type="ECO:0000313" key="9">
    <source>
        <dbReference type="Proteomes" id="UP000721415"/>
    </source>
</evidence>
<proteinExistence type="inferred from homology"/>